<reference evidence="15 16" key="1">
    <citation type="submission" date="2015-03" db="EMBL/GenBank/DDBJ databases">
        <authorList>
            <consortium name="Pathogen Informatics"/>
        </authorList>
    </citation>
    <scope>NUCLEOTIDE SEQUENCE [LARGE SCALE GENOMIC DNA]</scope>
    <source>
        <strain evidence="8 16">Bir 187</strain>
        <strain evidence="10 15">G09801536</strain>
    </source>
</reference>
<dbReference type="InterPro" id="IPR036259">
    <property type="entry name" value="MFS_trans_sf"/>
</dbReference>
<evidence type="ECO:0000256" key="3">
    <source>
        <dbReference type="ARBA" id="ARBA00022692"/>
    </source>
</evidence>
<dbReference type="RefSeq" id="WP_003404402.1">
    <property type="nucleotide sequence ID" value="NZ_AP017901.1"/>
</dbReference>
<sequence length="419" mass="44514">MGARAIFRGFNRPSRVLMINQFGINIGFYMLMPYLADYLAGPLGLAAWAVGLVMGVRNFSQQGMFFVGGTLADRFGYKPLIIAGCLIRTGGFALLVVAQSLPSVLIAAAATGFAGALFNPAVRGYLAAEAGERKIEAFAMFNVFYQSGILLGPLVGLVLLALDFRITVLAAAGVFGLLTVAQLVALPQHRADSEREKTSILQDWRVVVRNRPFLTLAAAMTGCYALSFQIYLALPMQASILMPRNQYLLIAAMFAVSGLVAVGGQLRITRWFAVRWGAERSLVVGATILAASFIPVAVIPNGQRFGVAVAVMALVLSASLLAVASAALFPFEMRAVVALSGDRLVATHYGFYSTIVGVGVLVGNLAIGSLMSAARRLNTDEIVWGGLILVGIVAVAGLRRLDTFTSGSQNMTGRWAAPR</sequence>
<dbReference type="Gene3D" id="1.20.1250.20">
    <property type="entry name" value="MFS general substrate transporter like domains"/>
    <property type="match status" value="1"/>
</dbReference>
<reference evidence="9 17" key="2">
    <citation type="submission" date="2015-03" db="EMBL/GenBank/DDBJ databases">
        <authorList>
            <consortium name="Pathogen Informatics"/>
            <person name="Murphy D."/>
        </authorList>
    </citation>
    <scope>NUCLEOTIDE SEQUENCE [LARGE SCALE GENOMIC DNA]</scope>
    <source>
        <strain evidence="9 17">0268S</strain>
    </source>
</reference>
<dbReference type="OMA" id="NHFQVTT"/>
<keyword evidence="5 6" id="KW-0472">Membrane</keyword>
<evidence type="ECO:0000313" key="21">
    <source>
        <dbReference type="Proteomes" id="UP000671119"/>
    </source>
</evidence>
<dbReference type="EMBL" id="CNFU01000295">
    <property type="protein sequence ID" value="CKR56924.1"/>
    <property type="molecule type" value="Genomic_DNA"/>
</dbReference>
<keyword evidence="3 6" id="KW-0812">Transmembrane</keyword>
<dbReference type="EMBL" id="CSAD01000535">
    <property type="protein sequence ID" value="COW12325.1"/>
    <property type="molecule type" value="Genomic_DNA"/>
</dbReference>
<evidence type="ECO:0000313" key="16">
    <source>
        <dbReference type="Proteomes" id="UP000049023"/>
    </source>
</evidence>
<evidence type="ECO:0000313" key="15">
    <source>
        <dbReference type="Proteomes" id="UP000045842"/>
    </source>
</evidence>
<dbReference type="PROSITE" id="PS50850">
    <property type="entry name" value="MFS"/>
    <property type="match status" value="1"/>
</dbReference>
<gene>
    <name evidence="9" type="primary">mdtH</name>
    <name evidence="12" type="ORF">A4S10_00900</name>
    <name evidence="14" type="ORF">DKC2_0908</name>
    <name evidence="13" type="ORF">DSJ38_11560</name>
    <name evidence="10" type="ORF">ERS007679_03179</name>
    <name evidence="8" type="ORF">ERS027661_01652</name>
    <name evidence="9" type="ORF">ERS094118_01072</name>
    <name evidence="11" type="ORF">J8J21_04785</name>
</gene>
<feature type="transmembrane region" description="Helical" evidence="6">
    <location>
        <begin position="80"/>
        <end position="98"/>
    </location>
</feature>
<feature type="transmembrane region" description="Helical" evidence="6">
    <location>
        <begin position="166"/>
        <end position="186"/>
    </location>
</feature>
<proteinExistence type="predicted"/>
<dbReference type="SUPFAM" id="SSF103473">
    <property type="entry name" value="MFS general substrate transporter"/>
    <property type="match status" value="1"/>
</dbReference>
<evidence type="ECO:0000313" key="12">
    <source>
        <dbReference type="EMBL" id="OMH58741.1"/>
    </source>
</evidence>
<organism evidence="9 17">
    <name type="scientific">Mycobacterium tuberculosis</name>
    <dbReference type="NCBI Taxonomy" id="1773"/>
    <lineage>
        <taxon>Bacteria</taxon>
        <taxon>Bacillati</taxon>
        <taxon>Actinomycetota</taxon>
        <taxon>Actinomycetes</taxon>
        <taxon>Mycobacteriales</taxon>
        <taxon>Mycobacteriaceae</taxon>
        <taxon>Mycobacterium</taxon>
        <taxon>Mycobacterium tuberculosis complex</taxon>
    </lineage>
</organism>
<evidence type="ECO:0000256" key="5">
    <source>
        <dbReference type="ARBA" id="ARBA00023136"/>
    </source>
</evidence>
<dbReference type="EMBL" id="COPH01000006">
    <property type="protein sequence ID" value="CLV72954.1"/>
    <property type="molecule type" value="Genomic_DNA"/>
</dbReference>
<feature type="transmembrane region" description="Helical" evidence="6">
    <location>
        <begin position="382"/>
        <end position="401"/>
    </location>
</feature>
<dbReference type="PANTHER" id="PTHR42688:SF1">
    <property type="entry name" value="BLR5212 PROTEIN"/>
    <property type="match status" value="1"/>
</dbReference>
<dbReference type="Proteomes" id="UP000049023">
    <property type="component" value="Unassembled WGS sequence"/>
</dbReference>
<reference evidence="14 20" key="7">
    <citation type="submission" date="2018-08" db="EMBL/GenBank/DDBJ databases">
        <authorList>
            <person name="Fokvardsen B D."/>
            <person name="Norman A."/>
        </authorList>
    </citation>
    <scope>NUCLEOTIDE SEQUENCE [LARGE SCALE GENOMIC DNA]</scope>
    <source>
        <strain evidence="14 20">DKC2</strain>
    </source>
</reference>
<evidence type="ECO:0000313" key="13">
    <source>
        <dbReference type="EMBL" id="REQ51844.1"/>
    </source>
</evidence>
<feature type="transmembrane region" description="Helical" evidence="6">
    <location>
        <begin position="246"/>
        <end position="269"/>
    </location>
</feature>
<dbReference type="Proteomes" id="UP000671119">
    <property type="component" value="Unassembled WGS sequence"/>
</dbReference>
<dbReference type="Proteomes" id="UP000300237">
    <property type="component" value="Chromosome"/>
</dbReference>
<evidence type="ECO:0000256" key="4">
    <source>
        <dbReference type="ARBA" id="ARBA00022989"/>
    </source>
</evidence>
<evidence type="ECO:0000313" key="19">
    <source>
        <dbReference type="Proteomes" id="UP000256381"/>
    </source>
</evidence>
<reference evidence="12 18" key="3">
    <citation type="submission" date="2016-04" db="EMBL/GenBank/DDBJ databases">
        <authorList>
            <person name="Bigi M."/>
            <person name="Bigi F."/>
            <person name="Soria M.A."/>
        </authorList>
    </citation>
    <scope>NUCLEOTIDE SEQUENCE [LARGE SCALE GENOMIC DNA]</scope>
    <source>
        <strain evidence="12 18">6548</strain>
    </source>
</reference>
<dbReference type="CDD" id="cd17329">
    <property type="entry name" value="MFS_MdtH_MDR_like"/>
    <property type="match status" value="1"/>
</dbReference>
<dbReference type="SMR" id="A0A045HUH3"/>
<comment type="subcellular location">
    <subcellularLocation>
        <location evidence="1">Cell membrane</location>
        <topology evidence="1">Multi-pass membrane protein</topology>
    </subcellularLocation>
</comment>
<dbReference type="EMBL" id="LR027516">
    <property type="protein sequence ID" value="VCU49093.1"/>
    <property type="molecule type" value="Genomic_DNA"/>
</dbReference>
<feature type="transmembrane region" description="Helical" evidence="6">
    <location>
        <begin position="305"/>
        <end position="329"/>
    </location>
</feature>
<protein>
    <submittedName>
        <fullName evidence="9">Conserved membrane protein of uncharacterized function</fullName>
    </submittedName>
    <submittedName>
        <fullName evidence="11">MFS transporter</fullName>
    </submittedName>
    <submittedName>
        <fullName evidence="12">Multidrug resistance protein MdtH</fullName>
    </submittedName>
</protein>
<keyword evidence="4 6" id="KW-1133">Transmembrane helix</keyword>
<dbReference type="PANTHER" id="PTHR42688">
    <property type="entry name" value="CONSERVED PROTEIN"/>
    <property type="match status" value="1"/>
</dbReference>
<reference evidence="12 18" key="5">
    <citation type="submission" date="2017-02" db="EMBL/GenBank/DDBJ databases">
        <title>Protein polymorphisms may explain contrasting epidemiological fitness of two variants of a multidrug-resistant Mycobacterium tuberculosis strain.</title>
        <authorList>
            <person name="Bigi M.M."/>
            <person name="Lopez B."/>
            <person name="Blanco F.C."/>
            <person name="Sasiain M.C."/>
            <person name="De La Barrera S."/>
            <person name="Ritacco V."/>
            <person name="Bigi F."/>
            <person name="Soria M.A."/>
        </authorList>
    </citation>
    <scope>NUCLEOTIDE SEQUENCE [LARGE SCALE GENOMIC DNA]</scope>
    <source>
        <strain evidence="12 18">6548</strain>
    </source>
</reference>
<feature type="domain" description="Major facilitator superfamily (MFS) profile" evidence="7">
    <location>
        <begin position="13"/>
        <end position="409"/>
    </location>
</feature>
<evidence type="ECO:0000313" key="9">
    <source>
        <dbReference type="EMBL" id="CLV72954.1"/>
    </source>
</evidence>
<evidence type="ECO:0000256" key="2">
    <source>
        <dbReference type="ARBA" id="ARBA00022475"/>
    </source>
</evidence>
<evidence type="ECO:0000313" key="11">
    <source>
        <dbReference type="EMBL" id="MBP0682443.1"/>
    </source>
</evidence>
<keyword evidence="2" id="KW-1003">Cell membrane</keyword>
<dbReference type="EMBL" id="QTBD01000150">
    <property type="protein sequence ID" value="REQ51844.1"/>
    <property type="molecule type" value="Genomic_DNA"/>
</dbReference>
<feature type="transmembrane region" description="Helical" evidence="6">
    <location>
        <begin position="16"/>
        <end position="32"/>
    </location>
</feature>
<dbReference type="AlphaFoldDB" id="A0A045HUH3"/>
<evidence type="ECO:0000256" key="1">
    <source>
        <dbReference type="ARBA" id="ARBA00004651"/>
    </source>
</evidence>
<dbReference type="EMBL" id="JAGIZI010000005">
    <property type="protein sequence ID" value="MBP0682443.1"/>
    <property type="molecule type" value="Genomic_DNA"/>
</dbReference>
<feature type="transmembrane region" description="Helical" evidence="6">
    <location>
        <begin position="138"/>
        <end position="160"/>
    </location>
</feature>
<evidence type="ECO:0000313" key="10">
    <source>
        <dbReference type="EMBL" id="COW12325.1"/>
    </source>
</evidence>
<feature type="transmembrane region" description="Helical" evidence="6">
    <location>
        <begin position="281"/>
        <end position="299"/>
    </location>
</feature>
<name>A0A045HUH3_MYCTX</name>
<evidence type="ECO:0000313" key="14">
    <source>
        <dbReference type="EMBL" id="VCU49093.1"/>
    </source>
</evidence>
<accession>A0A045HUH3</accession>
<dbReference type="InterPro" id="IPR020846">
    <property type="entry name" value="MFS_dom"/>
</dbReference>
<reference evidence="13" key="6">
    <citation type="submission" date="2018-07" db="EMBL/GenBank/DDBJ databases">
        <authorList>
            <person name="Shah S."/>
            <person name="Brown T."/>
            <person name="Auld S."/>
            <person name="Bratton K."/>
            <person name="Narechania A."/>
            <person name="Mathema B."/>
            <person name="Gandhi N."/>
        </authorList>
    </citation>
    <scope>NUCLEOTIDE SEQUENCE</scope>
    <source>
        <strain evidence="13">32301_S10</strain>
    </source>
</reference>
<evidence type="ECO:0000259" key="7">
    <source>
        <dbReference type="PROSITE" id="PS50850"/>
    </source>
</evidence>
<feature type="transmembrane region" description="Helical" evidence="6">
    <location>
        <begin position="349"/>
        <end position="370"/>
    </location>
</feature>
<dbReference type="InterPro" id="IPR052425">
    <property type="entry name" value="Uncharacterized_MFS-type"/>
</dbReference>
<dbReference type="Proteomes" id="UP000050139">
    <property type="component" value="Unassembled WGS sequence"/>
</dbReference>
<dbReference type="Pfam" id="PF07690">
    <property type="entry name" value="MFS_1"/>
    <property type="match status" value="1"/>
</dbReference>
<dbReference type="GO" id="GO:0022857">
    <property type="term" value="F:transmembrane transporter activity"/>
    <property type="evidence" value="ECO:0007669"/>
    <property type="project" value="InterPro"/>
</dbReference>
<evidence type="ECO:0000313" key="17">
    <source>
        <dbReference type="Proteomes" id="UP000050139"/>
    </source>
</evidence>
<dbReference type="InterPro" id="IPR011701">
    <property type="entry name" value="MFS"/>
</dbReference>
<dbReference type="EMBL" id="LWDQ01000001">
    <property type="protein sequence ID" value="OMH58741.1"/>
    <property type="molecule type" value="Genomic_DNA"/>
</dbReference>
<dbReference type="Proteomes" id="UP000256381">
    <property type="component" value="Unassembled WGS sequence"/>
</dbReference>
<evidence type="ECO:0000313" key="8">
    <source>
        <dbReference type="EMBL" id="CKR56924.1"/>
    </source>
</evidence>
<evidence type="ECO:0000256" key="6">
    <source>
        <dbReference type="SAM" id="Phobius"/>
    </source>
</evidence>
<dbReference type="Proteomes" id="UP000189452">
    <property type="component" value="Chromosome"/>
</dbReference>
<evidence type="ECO:0000313" key="18">
    <source>
        <dbReference type="Proteomes" id="UP000189452"/>
    </source>
</evidence>
<feature type="transmembrane region" description="Helical" evidence="6">
    <location>
        <begin position="104"/>
        <end position="126"/>
    </location>
</feature>
<reference evidence="11 21" key="8">
    <citation type="submission" date="2021-03" db="EMBL/GenBank/DDBJ databases">
        <title>Whole Genome Sequencing of Mycobacterium tuberculosis clinical isolates from Arunachal Pradesh, India.</title>
        <authorList>
            <person name="Singh S."/>
            <person name="Mudliar S.R."/>
            <person name="Kulsum U."/>
            <person name="Rufai S.B."/>
            <person name="Singh P.K."/>
            <person name="Umpo M."/>
            <person name="Nyori M."/>
        </authorList>
    </citation>
    <scope>NUCLEOTIDE SEQUENCE [LARGE SCALE GENOMIC DNA]</scope>
    <source>
        <strain evidence="11 21">OMICS/BPL/0142/20/SP</strain>
    </source>
</reference>
<dbReference type="GO" id="GO:0005886">
    <property type="term" value="C:plasma membrane"/>
    <property type="evidence" value="ECO:0007669"/>
    <property type="project" value="UniProtKB-SubCell"/>
</dbReference>
<feature type="transmembrane region" description="Helical" evidence="6">
    <location>
        <begin position="213"/>
        <end position="234"/>
    </location>
</feature>
<feature type="transmembrane region" description="Helical" evidence="6">
    <location>
        <begin position="38"/>
        <end position="59"/>
    </location>
</feature>
<dbReference type="Proteomes" id="UP000045842">
    <property type="component" value="Unassembled WGS sequence"/>
</dbReference>
<reference evidence="13 19" key="4">
    <citation type="journal article" date="2017" name="N. Engl. J. Med.">
        <title>Transmission of Extensively Drug-Resistant Tuberculosis in South Africa.</title>
        <authorList>
            <person name="Shah N.S."/>
            <person name="Auld S.C."/>
            <person name="Brust J.C."/>
            <person name="Mathema B."/>
            <person name="Ismail N."/>
            <person name="Moodley P."/>
            <person name="Mlisana K."/>
            <person name="Allana S."/>
            <person name="Campbell A."/>
            <person name="Mthiyane T."/>
            <person name="Morris N."/>
            <person name="Mpangase P."/>
            <person name="van der Meulen H."/>
            <person name="Omar S.V."/>
            <person name="Brown T.S."/>
            <person name="Narechania A."/>
            <person name="Shaskina E."/>
            <person name="Kapwata T."/>
            <person name="Kreiswirth B."/>
            <person name="Gandhi N.R."/>
        </authorList>
    </citation>
    <scope>NUCLEOTIDE SEQUENCE [LARGE SCALE GENOMIC DNA]</scope>
    <source>
        <strain evidence="13 19">32301_S10</strain>
    </source>
</reference>
<evidence type="ECO:0000313" key="20">
    <source>
        <dbReference type="Proteomes" id="UP000300237"/>
    </source>
</evidence>